<gene>
    <name evidence="1" type="ORF">ACFSPV_32950</name>
</gene>
<evidence type="ECO:0000313" key="1">
    <source>
        <dbReference type="EMBL" id="MFD2323503.1"/>
    </source>
</evidence>
<reference evidence="2" key="1">
    <citation type="journal article" date="2019" name="Int. J. Syst. Evol. Microbiol.">
        <title>The Global Catalogue of Microorganisms (GCM) 10K type strain sequencing project: providing services to taxonomists for standard genome sequencing and annotation.</title>
        <authorList>
            <consortium name="The Broad Institute Genomics Platform"/>
            <consortium name="The Broad Institute Genome Sequencing Center for Infectious Disease"/>
            <person name="Wu L."/>
            <person name="Ma J."/>
        </authorList>
    </citation>
    <scope>NUCLEOTIDE SEQUENCE [LARGE SCALE GENOMIC DNA]</scope>
    <source>
        <strain evidence="2">CCUG 62793</strain>
    </source>
</reference>
<proteinExistence type="predicted"/>
<name>A0ABW5F1M1_9BURK</name>
<protein>
    <submittedName>
        <fullName evidence="1">Uncharacterized protein</fullName>
    </submittedName>
</protein>
<comment type="caution">
    <text evidence="1">The sequence shown here is derived from an EMBL/GenBank/DDBJ whole genome shotgun (WGS) entry which is preliminary data.</text>
</comment>
<sequence>MHSRTITLRPGESFVTADGVTVEARTEEQECREQASLGAIEKARADTAAELVRSAGLTRLSRAVSITDLDDRLVIEVGAAELRLTKEEAACLFSLGSVYARKPQA</sequence>
<evidence type="ECO:0000313" key="2">
    <source>
        <dbReference type="Proteomes" id="UP001597287"/>
    </source>
</evidence>
<keyword evidence="2" id="KW-1185">Reference proteome</keyword>
<organism evidence="1 2">
    <name type="scientific">Delftia deserti</name>
    <dbReference type="NCBI Taxonomy" id="1651218"/>
    <lineage>
        <taxon>Bacteria</taxon>
        <taxon>Pseudomonadati</taxon>
        <taxon>Pseudomonadota</taxon>
        <taxon>Betaproteobacteria</taxon>
        <taxon>Burkholderiales</taxon>
        <taxon>Comamonadaceae</taxon>
        <taxon>Delftia</taxon>
    </lineage>
</organism>
<dbReference type="Proteomes" id="UP001597287">
    <property type="component" value="Unassembled WGS sequence"/>
</dbReference>
<dbReference type="RefSeq" id="WP_380104902.1">
    <property type="nucleotide sequence ID" value="NZ_JBHSIH010000001.1"/>
</dbReference>
<accession>A0ABW5F1M1</accession>
<dbReference type="EMBL" id="JBHUIG010000064">
    <property type="protein sequence ID" value="MFD2323503.1"/>
    <property type="molecule type" value="Genomic_DNA"/>
</dbReference>